<dbReference type="PROSITE" id="PS51257">
    <property type="entry name" value="PROKAR_LIPOPROTEIN"/>
    <property type="match status" value="1"/>
</dbReference>
<protein>
    <submittedName>
        <fullName evidence="8">SusD family</fullName>
    </submittedName>
</protein>
<feature type="domain" description="SusD-like N-terminal" evidence="7">
    <location>
        <begin position="24"/>
        <end position="208"/>
    </location>
</feature>
<dbReference type="AlphaFoldDB" id="A0A7Z9CH16"/>
<evidence type="ECO:0000313" key="8">
    <source>
        <dbReference type="EMBL" id="VDH04032.1"/>
    </source>
</evidence>
<evidence type="ECO:0000256" key="4">
    <source>
        <dbReference type="ARBA" id="ARBA00023136"/>
    </source>
</evidence>
<dbReference type="SUPFAM" id="SSF48452">
    <property type="entry name" value="TPR-like"/>
    <property type="match status" value="1"/>
</dbReference>
<gene>
    <name evidence="8" type="ORF">NCTC12929_01239</name>
</gene>
<reference evidence="8 9" key="1">
    <citation type="submission" date="2018-11" db="EMBL/GenBank/DDBJ databases">
        <authorList>
            <consortium name="Pathogen Informatics"/>
        </authorList>
    </citation>
    <scope>NUCLEOTIDE SEQUENCE [LARGE SCALE GENOMIC DNA]</scope>
    <source>
        <strain evidence="8 9">NCTC12929</strain>
    </source>
</reference>
<dbReference type="InterPro" id="IPR011990">
    <property type="entry name" value="TPR-like_helical_dom_sf"/>
</dbReference>
<feature type="domain" description="RagB/SusD" evidence="6">
    <location>
        <begin position="344"/>
        <end position="486"/>
    </location>
</feature>
<sequence length="499" mass="55484">MKKIAITGALLCAVLSVTSCREEFLQKEPTEKLSVVPAQEKLNGLYLMMATTETGGTKGHDDFGVKGYDIYSDLLSGDMVLGGTTYGWYSNLADLTSTVDVSNVNNYKPWRFYYRLIAGANDVIKELGGNDANPASENERYGLGQAKALRAFAYYNLLNLYTSAEYDSSKKAIPIYKEPTAQGGSRASQKEVYDFIVADLEDAVLKLEGFSRQNKGIINKNVAQGLLAYAYSGVGRYSESAQLAEQLIATHPVTSREQVVYNLTTQKGGGFNEISTPSWMWGFDIQIVNDLDLVSWWGQADVFTYSYSYVGDYKAIDLGLYNSMRADDIRRDQFKTIIANSNGVVTAYKDASDTAGHYLAVPVNKFFDSGRKIGGQRVVTTDYLYMRVDEFHLLAAENYAKAGNEAKAKEILKNFLSNRVSDTSYVDALSGNALKNEIYLQTRIELWGEGKSYFAMKRNKATITRGSNHLFYSGTSFSYDDNKLTFKIPQSESLNNPNL</sequence>
<keyword evidence="5" id="KW-0998">Cell outer membrane</keyword>
<keyword evidence="4" id="KW-0472">Membrane</keyword>
<evidence type="ECO:0000259" key="6">
    <source>
        <dbReference type="Pfam" id="PF07980"/>
    </source>
</evidence>
<comment type="caution">
    <text evidence="8">The sequence shown here is derived from an EMBL/GenBank/DDBJ whole genome shotgun (WGS) entry which is preliminary data.</text>
</comment>
<evidence type="ECO:0000256" key="2">
    <source>
        <dbReference type="ARBA" id="ARBA00006275"/>
    </source>
</evidence>
<evidence type="ECO:0000256" key="5">
    <source>
        <dbReference type="ARBA" id="ARBA00023237"/>
    </source>
</evidence>
<dbReference type="GO" id="GO:0009279">
    <property type="term" value="C:cell outer membrane"/>
    <property type="evidence" value="ECO:0007669"/>
    <property type="project" value="UniProtKB-SubCell"/>
</dbReference>
<proteinExistence type="inferred from homology"/>
<evidence type="ECO:0000256" key="1">
    <source>
        <dbReference type="ARBA" id="ARBA00004442"/>
    </source>
</evidence>
<evidence type="ECO:0000256" key="3">
    <source>
        <dbReference type="ARBA" id="ARBA00022729"/>
    </source>
</evidence>
<dbReference type="EMBL" id="UYIV01000001">
    <property type="protein sequence ID" value="VDH04032.1"/>
    <property type="molecule type" value="Genomic_DNA"/>
</dbReference>
<dbReference type="RefSeq" id="WP_125151187.1">
    <property type="nucleotide sequence ID" value="NZ_UYIV01000001.1"/>
</dbReference>
<name>A0A7Z9CH16_9FLAO</name>
<dbReference type="InterPro" id="IPR012944">
    <property type="entry name" value="SusD_RagB_dom"/>
</dbReference>
<dbReference type="Pfam" id="PF14322">
    <property type="entry name" value="SusD-like_3"/>
    <property type="match status" value="1"/>
</dbReference>
<dbReference type="Proteomes" id="UP000270205">
    <property type="component" value="Unassembled WGS sequence"/>
</dbReference>
<evidence type="ECO:0000313" key="9">
    <source>
        <dbReference type="Proteomes" id="UP000270205"/>
    </source>
</evidence>
<evidence type="ECO:0000259" key="7">
    <source>
        <dbReference type="Pfam" id="PF14322"/>
    </source>
</evidence>
<comment type="subcellular location">
    <subcellularLocation>
        <location evidence="1">Cell outer membrane</location>
    </subcellularLocation>
</comment>
<dbReference type="Pfam" id="PF07980">
    <property type="entry name" value="SusD_RagB"/>
    <property type="match status" value="1"/>
</dbReference>
<organism evidence="8 9">
    <name type="scientific">Bergeyella zoohelcum</name>
    <dbReference type="NCBI Taxonomy" id="1015"/>
    <lineage>
        <taxon>Bacteria</taxon>
        <taxon>Pseudomonadati</taxon>
        <taxon>Bacteroidota</taxon>
        <taxon>Flavobacteriia</taxon>
        <taxon>Flavobacteriales</taxon>
        <taxon>Weeksellaceae</taxon>
        <taxon>Bergeyella</taxon>
    </lineage>
</organism>
<dbReference type="InterPro" id="IPR033985">
    <property type="entry name" value="SusD-like_N"/>
</dbReference>
<dbReference type="Gene3D" id="1.25.40.390">
    <property type="match status" value="1"/>
</dbReference>
<accession>A0A7Z9CH16</accession>
<comment type="similarity">
    <text evidence="2">Belongs to the SusD family.</text>
</comment>
<keyword evidence="3" id="KW-0732">Signal</keyword>